<comment type="similarity">
    <text evidence="3 10">Belongs to the FKBP-type PPIase family.</text>
</comment>
<keyword evidence="6" id="KW-0143">Chaperone</keyword>
<evidence type="ECO:0000256" key="5">
    <source>
        <dbReference type="ARBA" id="ARBA00023110"/>
    </source>
</evidence>
<sequence length="174" mass="18871">MSIAAHRVVSLHYILEQLATPEADPARVLDDSAARGQPLYYLHGHDNILPGLEHALAGYRPGDEARITLAPADAYGERDEALVRQVGREAFGTAEPVPGRRFQTEGEAGPQVVTVLAVDGDQITVDTNHPLAGQTLRYDVRILEVRDATRAELAKGHPLAPEIEASSVEDRKVL</sequence>
<organism evidence="12 13">
    <name type="scientific">Halomonas cibimaris</name>
    <dbReference type="NCBI Taxonomy" id="657012"/>
    <lineage>
        <taxon>Bacteria</taxon>
        <taxon>Pseudomonadati</taxon>
        <taxon>Pseudomonadota</taxon>
        <taxon>Gammaproteobacteria</taxon>
        <taxon>Oceanospirillales</taxon>
        <taxon>Halomonadaceae</taxon>
        <taxon>Halomonas</taxon>
    </lineage>
</organism>
<accession>A0ABP7L807</accession>
<evidence type="ECO:0000256" key="6">
    <source>
        <dbReference type="ARBA" id="ARBA00023186"/>
    </source>
</evidence>
<dbReference type="PROSITE" id="PS50059">
    <property type="entry name" value="FKBP_PPIASE"/>
    <property type="match status" value="1"/>
</dbReference>
<comment type="function">
    <text evidence="8">Also involved in hydrogenase metallocenter assembly, probably by participating in the nickel insertion step. This function in hydrogenase biosynthesis requires chaperone activity and the presence of the metal-binding domain, but not PPIase activity.</text>
</comment>
<reference evidence="13" key="1">
    <citation type="journal article" date="2019" name="Int. J. Syst. Evol. Microbiol.">
        <title>The Global Catalogue of Microorganisms (GCM) 10K type strain sequencing project: providing services to taxonomists for standard genome sequencing and annotation.</title>
        <authorList>
            <consortium name="The Broad Institute Genomics Platform"/>
            <consortium name="The Broad Institute Genome Sequencing Center for Infectious Disease"/>
            <person name="Wu L."/>
            <person name="Ma J."/>
        </authorList>
    </citation>
    <scope>NUCLEOTIDE SEQUENCE [LARGE SCALE GENOMIC DNA]</scope>
    <source>
        <strain evidence="13">JCM 16914</strain>
    </source>
</reference>
<dbReference type="Pfam" id="PF00254">
    <property type="entry name" value="FKBP_C"/>
    <property type="match status" value="1"/>
</dbReference>
<evidence type="ECO:0000256" key="1">
    <source>
        <dbReference type="ARBA" id="ARBA00000971"/>
    </source>
</evidence>
<keyword evidence="7 9" id="KW-0413">Isomerase</keyword>
<dbReference type="Gene3D" id="3.10.50.40">
    <property type="match status" value="1"/>
</dbReference>
<name>A0ABP7L807_9GAMM</name>
<dbReference type="PANTHER" id="PTHR47861">
    <property type="entry name" value="FKBP-TYPE PEPTIDYL-PROLYL CIS-TRANS ISOMERASE SLYD"/>
    <property type="match status" value="1"/>
</dbReference>
<evidence type="ECO:0000256" key="3">
    <source>
        <dbReference type="ARBA" id="ARBA00006577"/>
    </source>
</evidence>
<evidence type="ECO:0000256" key="7">
    <source>
        <dbReference type="ARBA" id="ARBA00023235"/>
    </source>
</evidence>
<dbReference type="GO" id="GO:0016853">
    <property type="term" value="F:isomerase activity"/>
    <property type="evidence" value="ECO:0007669"/>
    <property type="project" value="UniProtKB-KW"/>
</dbReference>
<evidence type="ECO:0000256" key="4">
    <source>
        <dbReference type="ARBA" id="ARBA00022490"/>
    </source>
</evidence>
<feature type="domain" description="PPIase FKBP-type" evidence="11">
    <location>
        <begin position="6"/>
        <end position="78"/>
    </location>
</feature>
<comment type="catalytic activity">
    <reaction evidence="1 9 10">
        <text>[protein]-peptidylproline (omega=180) = [protein]-peptidylproline (omega=0)</text>
        <dbReference type="Rhea" id="RHEA:16237"/>
        <dbReference type="Rhea" id="RHEA-COMP:10747"/>
        <dbReference type="Rhea" id="RHEA-COMP:10748"/>
        <dbReference type="ChEBI" id="CHEBI:83833"/>
        <dbReference type="ChEBI" id="CHEBI:83834"/>
        <dbReference type="EC" id="5.2.1.8"/>
    </reaction>
</comment>
<gene>
    <name evidence="12" type="ORF">GCM10022228_01720</name>
</gene>
<dbReference type="PANTHER" id="PTHR47861:SF3">
    <property type="entry name" value="FKBP-TYPE PEPTIDYL-PROLYL CIS-TRANS ISOMERASE SLYD"/>
    <property type="match status" value="1"/>
</dbReference>
<evidence type="ECO:0000256" key="10">
    <source>
        <dbReference type="RuleBase" id="RU003915"/>
    </source>
</evidence>
<comment type="subcellular location">
    <subcellularLocation>
        <location evidence="2">Cytoplasm</location>
    </subcellularLocation>
</comment>
<keyword evidence="13" id="KW-1185">Reference proteome</keyword>
<protein>
    <recommendedName>
        <fullName evidence="10">Peptidyl-prolyl cis-trans isomerase</fullName>
        <ecNumber evidence="10">5.2.1.8</ecNumber>
    </recommendedName>
</protein>
<dbReference type="Proteomes" id="UP001500133">
    <property type="component" value="Unassembled WGS sequence"/>
</dbReference>
<dbReference type="EC" id="5.2.1.8" evidence="10"/>
<evidence type="ECO:0000259" key="11">
    <source>
        <dbReference type="PROSITE" id="PS50059"/>
    </source>
</evidence>
<evidence type="ECO:0000256" key="2">
    <source>
        <dbReference type="ARBA" id="ARBA00004496"/>
    </source>
</evidence>
<dbReference type="InterPro" id="IPR046357">
    <property type="entry name" value="PPIase_dom_sf"/>
</dbReference>
<evidence type="ECO:0000256" key="8">
    <source>
        <dbReference type="ARBA" id="ARBA00037071"/>
    </source>
</evidence>
<evidence type="ECO:0000313" key="12">
    <source>
        <dbReference type="EMBL" id="GAA3894213.1"/>
    </source>
</evidence>
<keyword evidence="5 9" id="KW-0697">Rotamase</keyword>
<evidence type="ECO:0000313" key="13">
    <source>
        <dbReference type="Proteomes" id="UP001500133"/>
    </source>
</evidence>
<dbReference type="SUPFAM" id="SSF54534">
    <property type="entry name" value="FKBP-like"/>
    <property type="match status" value="1"/>
</dbReference>
<dbReference type="RefSeq" id="WP_344701351.1">
    <property type="nucleotide sequence ID" value="NZ_BAAAZT010000009.1"/>
</dbReference>
<dbReference type="InterPro" id="IPR001179">
    <property type="entry name" value="PPIase_FKBP_dom"/>
</dbReference>
<evidence type="ECO:0000256" key="9">
    <source>
        <dbReference type="PROSITE-ProRule" id="PRU00277"/>
    </source>
</evidence>
<dbReference type="EMBL" id="BAAAZT010000009">
    <property type="protein sequence ID" value="GAA3894213.1"/>
    <property type="molecule type" value="Genomic_DNA"/>
</dbReference>
<comment type="caution">
    <text evidence="12">The sequence shown here is derived from an EMBL/GenBank/DDBJ whole genome shotgun (WGS) entry which is preliminary data.</text>
</comment>
<keyword evidence="4" id="KW-0963">Cytoplasm</keyword>
<proteinExistence type="inferred from homology"/>